<feature type="compositionally biased region" description="Basic and acidic residues" evidence="1">
    <location>
        <begin position="583"/>
        <end position="605"/>
    </location>
</feature>
<proteinExistence type="predicted"/>
<evidence type="ECO:0000313" key="3">
    <source>
        <dbReference type="EMBL" id="CAL1125989.1"/>
    </source>
</evidence>
<comment type="caution">
    <text evidence="2">The sequence shown here is derived from an EMBL/GenBank/DDBJ whole genome shotgun (WGS) entry which is preliminary data.</text>
</comment>
<organism evidence="2">
    <name type="scientific">Cladocopium goreaui</name>
    <dbReference type="NCBI Taxonomy" id="2562237"/>
    <lineage>
        <taxon>Eukaryota</taxon>
        <taxon>Sar</taxon>
        <taxon>Alveolata</taxon>
        <taxon>Dinophyceae</taxon>
        <taxon>Suessiales</taxon>
        <taxon>Symbiodiniaceae</taxon>
        <taxon>Cladocopium</taxon>
    </lineage>
</organism>
<evidence type="ECO:0000313" key="4">
    <source>
        <dbReference type="Proteomes" id="UP001152797"/>
    </source>
</evidence>
<sequence>MAELADDEASNGVLQKIATYFDSVIEEQNFGRWVNSFERPLLNKVLESLVMSPATSESKPTLSVIPNTSLKEFWLPLSSFDVSARSKTGYYPQNVQLAAHVREFLKDGYRVGAEAVEVKFHVSDGSRRILESSVGISDGFAKVLLMCGITLICHQLELTPEQLALPGVKKVLDSFRMQHVTSQKQAPSPIDLLGAMQQAVNIERRRTRGGASTALRDVLAKCVGDYNRMVTKKSHRVDTNTKNLCLNMLRTNEKIQNLVHGHYDLYPHTVSALPIDVLQQDWWVPGSTSRADSPRYQGKNLFKEILTITMDSCELWMTRATEDFKRRVGPDASTKAKKNAQLGEEDQLLLHDCVCLWLWLLPKLENEFPKPVVDKHYQLFLRGSLDSDLSGVMRAAQPFEWERIPFVLEVKGECVDDFITQAQDRTRNAQSKSLQAAWLVWREMLQADQITFESEKISMHVCMIWGLQNKFANLQAMHNKAWDLVSSYMDQNLKAFAGRAIEAESTLLPQVTGWIHDTLNDLPEIRSVDDHCIVVWSNLTTVGVMPAAKLDFFLTAISNILASHKRNALAILIHPNRASDTGKSGEKKEKMEKEEDDDFVLKGEKEEDAEDGDSDGLSEENEKDNPEESDIRDIKHKLEKALSAKSRNLWVKNLTWAFDKATVYGKRDACIHGLAIVHRDKANLFRNAAAWKHALVRDCVMLPRSQMYKPEAQANTPHLGRAFTDAQELRQVAGGTDFIRRTLSSFWPETVSTCILIDLHTYDCFPALAALEESSENRRVLCANILLDRSPESTVQRISNAIYNSCRAGDLKLVGFPNFDPVISALQTMKPEDSGKEYEVTIKKHDRLVVLQSFAAKWMDTEFKDQTITELENHNQRYNPGGEYWHETERAPSDEESSRPHKRIKLDDSELGKEADVVNLTKPYSFSINNIAEMVCGQDGVPLYLVSRGKNQFLTHRELFSFGSGDWRMSQDAEELMQDSNGRWFSFCIDHQTVMILEKKGLPSHLGNLPCVDSPTYLSAIIRELEDAGEVKLAVTHHVLSSDKVSQEKPLVFLMDPPKDPKEDREEGGKPKRKKQKKEKGAGTMTNKNFGSVVDIAKLKKANRLLIGWRIRLDCNNSSGLKTIVPIRPVACVTGVLDLGETVIKIY</sequence>
<gene>
    <name evidence="2" type="ORF">C1SCF055_LOCUS1183</name>
</gene>
<feature type="region of interest" description="Disordered" evidence="1">
    <location>
        <begin position="579"/>
        <end position="632"/>
    </location>
</feature>
<feature type="region of interest" description="Disordered" evidence="1">
    <location>
        <begin position="1053"/>
        <end position="1084"/>
    </location>
</feature>
<evidence type="ECO:0000313" key="2">
    <source>
        <dbReference type="EMBL" id="CAI3972614.1"/>
    </source>
</evidence>
<dbReference type="AlphaFoldDB" id="A0A9P1BFZ5"/>
<dbReference type="EMBL" id="CAMXCT010000023">
    <property type="protein sequence ID" value="CAI3972614.1"/>
    <property type="molecule type" value="Genomic_DNA"/>
</dbReference>
<dbReference type="Proteomes" id="UP001152797">
    <property type="component" value="Unassembled WGS sequence"/>
</dbReference>
<feature type="region of interest" description="Disordered" evidence="1">
    <location>
        <begin position="878"/>
        <end position="902"/>
    </location>
</feature>
<dbReference type="EMBL" id="CAMXCT020000023">
    <property type="protein sequence ID" value="CAL1125989.1"/>
    <property type="molecule type" value="Genomic_DNA"/>
</dbReference>
<protein>
    <submittedName>
        <fullName evidence="2">Uncharacterized protein</fullName>
    </submittedName>
</protein>
<feature type="compositionally biased region" description="Basic and acidic residues" evidence="1">
    <location>
        <begin position="884"/>
        <end position="902"/>
    </location>
</feature>
<name>A0A9P1BFZ5_9DINO</name>
<dbReference type="EMBL" id="CAMXCT030000023">
    <property type="protein sequence ID" value="CAL4759926.1"/>
    <property type="molecule type" value="Genomic_DNA"/>
</dbReference>
<feature type="compositionally biased region" description="Basic and acidic residues" evidence="1">
    <location>
        <begin position="1057"/>
        <end position="1070"/>
    </location>
</feature>
<evidence type="ECO:0000256" key="1">
    <source>
        <dbReference type="SAM" id="MobiDB-lite"/>
    </source>
</evidence>
<keyword evidence="4" id="KW-1185">Reference proteome</keyword>
<feature type="compositionally biased region" description="Basic and acidic residues" evidence="1">
    <location>
        <begin position="623"/>
        <end position="632"/>
    </location>
</feature>
<reference evidence="2" key="1">
    <citation type="submission" date="2022-10" db="EMBL/GenBank/DDBJ databases">
        <authorList>
            <person name="Chen Y."/>
            <person name="Dougan E. K."/>
            <person name="Chan C."/>
            <person name="Rhodes N."/>
            <person name="Thang M."/>
        </authorList>
    </citation>
    <scope>NUCLEOTIDE SEQUENCE</scope>
</reference>
<accession>A0A9P1BFZ5</accession>
<feature type="compositionally biased region" description="Acidic residues" evidence="1">
    <location>
        <begin position="606"/>
        <end position="622"/>
    </location>
</feature>
<reference evidence="3" key="2">
    <citation type="submission" date="2024-04" db="EMBL/GenBank/DDBJ databases">
        <authorList>
            <person name="Chen Y."/>
            <person name="Shah S."/>
            <person name="Dougan E. K."/>
            <person name="Thang M."/>
            <person name="Chan C."/>
        </authorList>
    </citation>
    <scope>NUCLEOTIDE SEQUENCE [LARGE SCALE GENOMIC DNA]</scope>
</reference>
<dbReference type="OrthoDB" id="429208at2759"/>